<gene>
    <name evidence="1" type="ORF">HNQ85_000245</name>
</gene>
<comment type="caution">
    <text evidence="1">The sequence shown here is derived from an EMBL/GenBank/DDBJ whole genome shotgun (WGS) entry which is preliminary data.</text>
</comment>
<protein>
    <submittedName>
        <fullName evidence="1">Uncharacterized protein</fullName>
    </submittedName>
</protein>
<name>A0A7V9YWX2_9BACL</name>
<evidence type="ECO:0000313" key="2">
    <source>
        <dbReference type="Proteomes" id="UP000580891"/>
    </source>
</evidence>
<evidence type="ECO:0000313" key="1">
    <source>
        <dbReference type="EMBL" id="MBA2869987.1"/>
    </source>
</evidence>
<dbReference type="AlphaFoldDB" id="A0A7V9YWX2"/>
<sequence length="75" mass="8529">MKSPTIVALMPTGKNHIVKAVVVHAETGEVLARREYVMVDIYEASAIDRVVLDIEQRVPVYIRKLSLPTRRELDK</sequence>
<accession>A0A7V9YWX2</accession>
<dbReference type="EMBL" id="JACDUU010000001">
    <property type="protein sequence ID" value="MBA2869987.1"/>
    <property type="molecule type" value="Genomic_DNA"/>
</dbReference>
<proteinExistence type="predicted"/>
<dbReference type="RefSeq" id="WP_181535430.1">
    <property type="nucleotide sequence ID" value="NZ_JACDUU010000001.1"/>
</dbReference>
<organism evidence="1 2">
    <name type="scientific">[Anoxybacillus] calidus</name>
    <dbReference type="NCBI Taxonomy" id="575178"/>
    <lineage>
        <taxon>Bacteria</taxon>
        <taxon>Bacillati</taxon>
        <taxon>Bacillota</taxon>
        <taxon>Bacilli</taxon>
        <taxon>Bacillales</taxon>
        <taxon>Anoxybacillaceae</taxon>
        <taxon>Paranoxybacillus</taxon>
    </lineage>
</organism>
<reference evidence="1 2" key="1">
    <citation type="submission" date="2020-07" db="EMBL/GenBank/DDBJ databases">
        <title>Genomic Encyclopedia of Type Strains, Phase IV (KMG-IV): sequencing the most valuable type-strain genomes for metagenomic binning, comparative biology and taxonomic classification.</title>
        <authorList>
            <person name="Goeker M."/>
        </authorList>
    </citation>
    <scope>NUCLEOTIDE SEQUENCE [LARGE SCALE GENOMIC DNA]</scope>
    <source>
        <strain evidence="1 2">DSM 25220</strain>
    </source>
</reference>
<dbReference type="Proteomes" id="UP000580891">
    <property type="component" value="Unassembled WGS sequence"/>
</dbReference>
<keyword evidence="2" id="KW-1185">Reference proteome</keyword>